<evidence type="ECO:0000256" key="6">
    <source>
        <dbReference type="ARBA" id="ARBA00022840"/>
    </source>
</evidence>
<evidence type="ECO:0000256" key="5">
    <source>
        <dbReference type="ARBA" id="ARBA00022741"/>
    </source>
</evidence>
<dbReference type="EMBL" id="JAHWDF010000017">
    <property type="protein sequence ID" value="MBW2962776.1"/>
    <property type="molecule type" value="Genomic_DNA"/>
</dbReference>
<evidence type="ECO:0000313" key="9">
    <source>
        <dbReference type="Proteomes" id="UP000719267"/>
    </source>
</evidence>
<organism evidence="8 9">
    <name type="scientific">Mesonia aestuariivivens</name>
    <dbReference type="NCBI Taxonomy" id="2796128"/>
    <lineage>
        <taxon>Bacteria</taxon>
        <taxon>Pseudomonadati</taxon>
        <taxon>Bacteroidota</taxon>
        <taxon>Flavobacteriia</taxon>
        <taxon>Flavobacteriales</taxon>
        <taxon>Flavobacteriaceae</taxon>
        <taxon>Mesonia</taxon>
    </lineage>
</organism>
<keyword evidence="5" id="KW-0547">Nucleotide-binding</keyword>
<evidence type="ECO:0000256" key="7">
    <source>
        <dbReference type="ARBA" id="ARBA00022842"/>
    </source>
</evidence>
<accession>A0ABS6W4H9</accession>
<keyword evidence="4" id="KW-0479">Metal-binding</keyword>
<evidence type="ECO:0000256" key="4">
    <source>
        <dbReference type="ARBA" id="ARBA00022723"/>
    </source>
</evidence>
<protein>
    <submittedName>
        <fullName evidence="8">tRNA (Adenosine(37)-N6)-threonylcarbamoyltransferase complex ATPase subunit type 1 TsaE</fullName>
    </submittedName>
</protein>
<keyword evidence="7" id="KW-0460">Magnesium</keyword>
<dbReference type="Proteomes" id="UP000719267">
    <property type="component" value="Unassembled WGS sequence"/>
</dbReference>
<dbReference type="RefSeq" id="WP_219041057.1">
    <property type="nucleotide sequence ID" value="NZ_JAHWDF010000017.1"/>
</dbReference>
<evidence type="ECO:0000256" key="2">
    <source>
        <dbReference type="ARBA" id="ARBA00022490"/>
    </source>
</evidence>
<sequence length="144" mass="16855">MEIEYNIDQLPEVAKQILKVSSCKTLLFYGEMGAGKTTLIKEIVKQLNSTDRVTSPTYSLVNEYVTPTKKIYHFDFHRIEDEDEAYDIGFEDYLMNDDWVLIEWPDKIKNLIPEMHTKISILKNSYQARKISIDNENQSVKTQN</sequence>
<dbReference type="InterPro" id="IPR003442">
    <property type="entry name" value="T6A_TsaE"/>
</dbReference>
<dbReference type="PANTHER" id="PTHR33540">
    <property type="entry name" value="TRNA THREONYLCARBAMOYLADENOSINE BIOSYNTHESIS PROTEIN TSAE"/>
    <property type="match status" value="1"/>
</dbReference>
<evidence type="ECO:0000256" key="3">
    <source>
        <dbReference type="ARBA" id="ARBA00022694"/>
    </source>
</evidence>
<name>A0ABS6W4H9_9FLAO</name>
<dbReference type="Pfam" id="PF02367">
    <property type="entry name" value="TsaE"/>
    <property type="match status" value="1"/>
</dbReference>
<keyword evidence="9" id="KW-1185">Reference proteome</keyword>
<proteinExistence type="predicted"/>
<evidence type="ECO:0000256" key="1">
    <source>
        <dbReference type="ARBA" id="ARBA00004496"/>
    </source>
</evidence>
<reference evidence="8 9" key="1">
    <citation type="submission" date="2021-07" db="EMBL/GenBank/DDBJ databases">
        <title>Mesonia aestuariivivens sp. nov., isolated from a tidal flat.</title>
        <authorList>
            <person name="Kim Y.-O."/>
            <person name="Yoon J.-H."/>
        </authorList>
    </citation>
    <scope>NUCLEOTIDE SEQUENCE [LARGE SCALE GENOMIC DNA]</scope>
    <source>
        <strain evidence="8 9">JHPTF-M18</strain>
    </source>
</reference>
<dbReference type="PANTHER" id="PTHR33540:SF2">
    <property type="entry name" value="TRNA THREONYLCARBAMOYLADENOSINE BIOSYNTHESIS PROTEIN TSAE"/>
    <property type="match status" value="1"/>
</dbReference>
<gene>
    <name evidence="8" type="primary">tsaE</name>
    <name evidence="8" type="ORF">KW502_13345</name>
</gene>
<keyword evidence="2" id="KW-0963">Cytoplasm</keyword>
<dbReference type="NCBIfam" id="TIGR00150">
    <property type="entry name" value="T6A_YjeE"/>
    <property type="match status" value="1"/>
</dbReference>
<evidence type="ECO:0000313" key="8">
    <source>
        <dbReference type="EMBL" id="MBW2962776.1"/>
    </source>
</evidence>
<comment type="caution">
    <text evidence="8">The sequence shown here is derived from an EMBL/GenBank/DDBJ whole genome shotgun (WGS) entry which is preliminary data.</text>
</comment>
<keyword evidence="3" id="KW-0819">tRNA processing</keyword>
<comment type="subcellular location">
    <subcellularLocation>
        <location evidence="1">Cytoplasm</location>
    </subcellularLocation>
</comment>
<keyword evidence="6" id="KW-0067">ATP-binding</keyword>